<dbReference type="InterPro" id="IPR053842">
    <property type="entry name" value="NikA-like"/>
</dbReference>
<reference evidence="2" key="1">
    <citation type="submission" date="2016-10" db="EMBL/GenBank/DDBJ databases">
        <authorList>
            <person name="Varghese N."/>
            <person name="Submissions S."/>
        </authorList>
    </citation>
    <scope>NUCLEOTIDE SEQUENCE [LARGE SCALE GENOMIC DNA]</scope>
    <source>
        <strain evidence="2">KHC7</strain>
    </source>
</reference>
<evidence type="ECO:0000313" key="1">
    <source>
        <dbReference type="EMBL" id="SDG03364.1"/>
    </source>
</evidence>
<gene>
    <name evidence="1" type="ORF">SAMN05192586_12513</name>
</gene>
<dbReference type="EMBL" id="FNBX01000025">
    <property type="protein sequence ID" value="SDG03364.1"/>
    <property type="molecule type" value="Genomic_DNA"/>
</dbReference>
<name>A0A1G7QY42_9BACT</name>
<dbReference type="AlphaFoldDB" id="A0A1G7QY42"/>
<proteinExistence type="predicted"/>
<organism evidence="1 2">
    <name type="scientific">Desulfovibrio legallii</name>
    <dbReference type="NCBI Taxonomy" id="571438"/>
    <lineage>
        <taxon>Bacteria</taxon>
        <taxon>Pseudomonadati</taxon>
        <taxon>Thermodesulfobacteriota</taxon>
        <taxon>Desulfovibrionia</taxon>
        <taxon>Desulfovibrionales</taxon>
        <taxon>Desulfovibrionaceae</taxon>
        <taxon>Desulfovibrio</taxon>
    </lineage>
</organism>
<dbReference type="Pfam" id="PF21983">
    <property type="entry name" value="NikA-like"/>
    <property type="match status" value="1"/>
</dbReference>
<protein>
    <submittedName>
        <fullName evidence="1">Uncharacterized protein</fullName>
    </submittedName>
</protein>
<accession>A0A1G7QY42</accession>
<keyword evidence="2" id="KW-1185">Reference proteome</keyword>
<dbReference type="Proteomes" id="UP000199355">
    <property type="component" value="Unassembled WGS sequence"/>
</dbReference>
<sequence length="106" mass="11807">MPSKKLALKTYLTPEEYDVVLASARKAGLSLSTFSKRVCLGFSVPSLEHQEARLELRRLKGELARLGGLIKQALASGADRSTVHRLLHELDARQRELQAAIARIER</sequence>
<dbReference type="RefSeq" id="WP_406565780.1">
    <property type="nucleotide sequence ID" value="NZ_DBFBQU010000305.1"/>
</dbReference>
<evidence type="ECO:0000313" key="2">
    <source>
        <dbReference type="Proteomes" id="UP000199355"/>
    </source>
</evidence>